<feature type="signal peptide" evidence="3">
    <location>
        <begin position="1"/>
        <end position="17"/>
    </location>
</feature>
<evidence type="ECO:0000256" key="3">
    <source>
        <dbReference type="SAM" id="SignalP"/>
    </source>
</evidence>
<evidence type="ECO:0000259" key="4">
    <source>
        <dbReference type="PROSITE" id="PS50041"/>
    </source>
</evidence>
<protein>
    <recommendedName>
        <fullName evidence="4">C-type lectin domain-containing protein</fullName>
    </recommendedName>
</protein>
<dbReference type="PANTHER" id="PTHR46746">
    <property type="entry name" value="KILLER CELL LECTIN-LIKE RECEPTOR SUBFAMILY F MEMBER 2"/>
    <property type="match status" value="1"/>
</dbReference>
<dbReference type="InterPro" id="IPR051379">
    <property type="entry name" value="C-type_Lectin_Receptor_IMM"/>
</dbReference>
<dbReference type="EMBL" id="JAZGQO010000008">
    <property type="protein sequence ID" value="KAK6179299.1"/>
    <property type="molecule type" value="Genomic_DNA"/>
</dbReference>
<gene>
    <name evidence="5" type="ORF">SNE40_011690</name>
</gene>
<dbReference type="InterPro" id="IPR016186">
    <property type="entry name" value="C-type_lectin-like/link_sf"/>
</dbReference>
<reference evidence="5 6" key="1">
    <citation type="submission" date="2024-01" db="EMBL/GenBank/DDBJ databases">
        <title>The genome of the rayed Mediterranean limpet Patella caerulea (Linnaeus, 1758).</title>
        <authorList>
            <person name="Anh-Thu Weber A."/>
            <person name="Halstead-Nussloch G."/>
        </authorList>
    </citation>
    <scope>NUCLEOTIDE SEQUENCE [LARGE SCALE GENOMIC DNA]</scope>
    <source>
        <strain evidence="5">AATW-2023a</strain>
        <tissue evidence="5">Whole specimen</tissue>
    </source>
</reference>
<evidence type="ECO:0000256" key="2">
    <source>
        <dbReference type="ARBA" id="ARBA00023157"/>
    </source>
</evidence>
<dbReference type="InterPro" id="IPR001304">
    <property type="entry name" value="C-type_lectin-like"/>
</dbReference>
<evidence type="ECO:0000313" key="5">
    <source>
        <dbReference type="EMBL" id="KAK6179299.1"/>
    </source>
</evidence>
<evidence type="ECO:0000256" key="1">
    <source>
        <dbReference type="ARBA" id="ARBA00022734"/>
    </source>
</evidence>
<keyword evidence="6" id="KW-1185">Reference proteome</keyword>
<keyword evidence="1" id="KW-0430">Lectin</keyword>
<accession>A0AAN8JQJ0</accession>
<dbReference type="PANTHER" id="PTHR46746:SF9">
    <property type="entry name" value="CD209 ANTIGEN-LIKE PROTEIN C-LIKE"/>
    <property type="match status" value="1"/>
</dbReference>
<comment type="caution">
    <text evidence="5">The sequence shown here is derived from an EMBL/GenBank/DDBJ whole genome shotgun (WGS) entry which is preliminary data.</text>
</comment>
<feature type="domain" description="C-type lectin" evidence="4">
    <location>
        <begin position="31"/>
        <end position="135"/>
    </location>
</feature>
<keyword evidence="3" id="KW-0732">Signal</keyword>
<dbReference type="SUPFAM" id="SSF56436">
    <property type="entry name" value="C-type lectin-like"/>
    <property type="match status" value="1"/>
</dbReference>
<dbReference type="Pfam" id="PF00059">
    <property type="entry name" value="Lectin_C"/>
    <property type="match status" value="1"/>
</dbReference>
<feature type="chain" id="PRO_5042840776" description="C-type lectin domain-containing protein" evidence="3">
    <location>
        <begin position="18"/>
        <end position="239"/>
    </location>
</feature>
<organism evidence="5 6">
    <name type="scientific">Patella caerulea</name>
    <name type="common">Rayed Mediterranean limpet</name>
    <dbReference type="NCBI Taxonomy" id="87958"/>
    <lineage>
        <taxon>Eukaryota</taxon>
        <taxon>Metazoa</taxon>
        <taxon>Spiralia</taxon>
        <taxon>Lophotrochozoa</taxon>
        <taxon>Mollusca</taxon>
        <taxon>Gastropoda</taxon>
        <taxon>Patellogastropoda</taxon>
        <taxon>Patelloidea</taxon>
        <taxon>Patellidae</taxon>
        <taxon>Patella</taxon>
    </lineage>
</organism>
<name>A0AAN8JQJ0_PATCE</name>
<dbReference type="GO" id="GO:0030246">
    <property type="term" value="F:carbohydrate binding"/>
    <property type="evidence" value="ECO:0007669"/>
    <property type="project" value="UniProtKB-KW"/>
</dbReference>
<dbReference type="Gene3D" id="3.10.100.10">
    <property type="entry name" value="Mannose-Binding Protein A, subunit A"/>
    <property type="match status" value="1"/>
</dbReference>
<dbReference type="PROSITE" id="PS50041">
    <property type="entry name" value="C_TYPE_LECTIN_2"/>
    <property type="match status" value="1"/>
</dbReference>
<proteinExistence type="predicted"/>
<dbReference type="Proteomes" id="UP001347796">
    <property type="component" value="Unassembled WGS sequence"/>
</dbReference>
<dbReference type="InterPro" id="IPR016187">
    <property type="entry name" value="CTDL_fold"/>
</dbReference>
<keyword evidence="2" id="KW-1015">Disulfide bond</keyword>
<sequence length="239" mass="26983">MEYILILQLVFIPISMAKYSADGCEWGWVSYRDHCYYFGAKMTVFTEAVVDCDKRNSTLASVWTSSERDFIIDQLWQPIVDRVEFGWMGLYGTSNNNWAWLDSSQVILNLTGMPQEKKDKCGAVRGSGSYAFLDCLTPVGAYFCKRANPMVYTASKLVNYTIPYDQDSIHTAELFERVWPPRLTGMPNSSYHMATVDVVSETGCAYLCSNVPGCRGFELVCFTHLKCNKYSCTLLSGVP</sequence>
<dbReference type="AlphaFoldDB" id="A0AAN8JQJ0"/>
<dbReference type="SMART" id="SM00034">
    <property type="entry name" value="CLECT"/>
    <property type="match status" value="1"/>
</dbReference>
<evidence type="ECO:0000313" key="6">
    <source>
        <dbReference type="Proteomes" id="UP001347796"/>
    </source>
</evidence>